<comment type="similarity">
    <text evidence="1">Belongs to the short-chain dehydrogenases/reductases (SDR) family.</text>
</comment>
<dbReference type="PANTHER" id="PTHR24320">
    <property type="entry name" value="RETINOL DEHYDROGENASE"/>
    <property type="match status" value="1"/>
</dbReference>
<dbReference type="PANTHER" id="PTHR24320:SF148">
    <property type="entry name" value="NAD(P)-BINDING ROSSMANN-FOLD SUPERFAMILY PROTEIN"/>
    <property type="match status" value="1"/>
</dbReference>
<reference evidence="3" key="1">
    <citation type="submission" date="2021-02" db="EMBL/GenBank/DDBJ databases">
        <authorList>
            <person name="Nowell W R."/>
        </authorList>
    </citation>
    <scope>NUCLEOTIDE SEQUENCE</scope>
</reference>
<protein>
    <submittedName>
        <fullName evidence="3">Uncharacterized protein</fullName>
    </submittedName>
</protein>
<evidence type="ECO:0000313" key="3">
    <source>
        <dbReference type="EMBL" id="CAF0782447.1"/>
    </source>
</evidence>
<evidence type="ECO:0000256" key="2">
    <source>
        <dbReference type="ARBA" id="ARBA00023002"/>
    </source>
</evidence>
<keyword evidence="5" id="KW-1185">Reference proteome</keyword>
<dbReference type="Proteomes" id="UP000663852">
    <property type="component" value="Unassembled WGS sequence"/>
</dbReference>
<dbReference type="EMBL" id="CAJNOR010007744">
    <property type="protein sequence ID" value="CAF1622552.1"/>
    <property type="molecule type" value="Genomic_DNA"/>
</dbReference>
<dbReference type="PRINTS" id="PR00081">
    <property type="entry name" value="GDHRDH"/>
</dbReference>
<evidence type="ECO:0000313" key="5">
    <source>
        <dbReference type="Proteomes" id="UP000663828"/>
    </source>
</evidence>
<dbReference type="OrthoDB" id="191139at2759"/>
<gene>
    <name evidence="3" type="ORF">EDS130_LOCUS3908</name>
    <name evidence="4" type="ORF">XAT740_LOCUS50442</name>
</gene>
<evidence type="ECO:0000313" key="6">
    <source>
        <dbReference type="Proteomes" id="UP000663852"/>
    </source>
</evidence>
<dbReference type="Proteomes" id="UP000663828">
    <property type="component" value="Unassembled WGS sequence"/>
</dbReference>
<organism evidence="3 6">
    <name type="scientific">Adineta ricciae</name>
    <name type="common">Rotifer</name>
    <dbReference type="NCBI Taxonomy" id="249248"/>
    <lineage>
        <taxon>Eukaryota</taxon>
        <taxon>Metazoa</taxon>
        <taxon>Spiralia</taxon>
        <taxon>Gnathifera</taxon>
        <taxon>Rotifera</taxon>
        <taxon>Eurotatoria</taxon>
        <taxon>Bdelloidea</taxon>
        <taxon>Adinetida</taxon>
        <taxon>Adinetidae</taxon>
        <taxon>Adineta</taxon>
    </lineage>
</organism>
<sequence>MAKKTFIVTGAYGGIGKAICEILAQDHNRQIILAGRNEKALNTTVEEIKAKTNNPAIQGYVVDFSSRRSIENFAAQLKDQPVDVLINNHATGPQKREVNEDGIELQFATNVLGYVWMTNALENNLKRCAPHARIVNVASYWAGGLDIDDLEFKRRSYTTDAAYQQAKQANRMLTLAYAEKYLHDGITVNVCHPGDSNTKLSNSMGFGGHETPEQSARTPVYLATSDDVAKITGKYFRDCKVQNDSFMKDRELVQKLYDICQKY</sequence>
<dbReference type="AlphaFoldDB" id="A0A813RKV2"/>
<dbReference type="GO" id="GO:0016491">
    <property type="term" value="F:oxidoreductase activity"/>
    <property type="evidence" value="ECO:0007669"/>
    <property type="project" value="UniProtKB-KW"/>
</dbReference>
<accession>A0A813RKV2</accession>
<dbReference type="InterPro" id="IPR036291">
    <property type="entry name" value="NAD(P)-bd_dom_sf"/>
</dbReference>
<dbReference type="Gene3D" id="3.40.50.720">
    <property type="entry name" value="NAD(P)-binding Rossmann-like Domain"/>
    <property type="match status" value="1"/>
</dbReference>
<name>A0A813RKV2_ADIRI</name>
<proteinExistence type="inferred from homology"/>
<dbReference type="EMBL" id="CAJNOJ010000010">
    <property type="protein sequence ID" value="CAF0782447.1"/>
    <property type="molecule type" value="Genomic_DNA"/>
</dbReference>
<dbReference type="SUPFAM" id="SSF51735">
    <property type="entry name" value="NAD(P)-binding Rossmann-fold domains"/>
    <property type="match status" value="1"/>
</dbReference>
<keyword evidence="2" id="KW-0560">Oxidoreductase</keyword>
<dbReference type="Pfam" id="PF00106">
    <property type="entry name" value="adh_short"/>
    <property type="match status" value="1"/>
</dbReference>
<evidence type="ECO:0000256" key="1">
    <source>
        <dbReference type="ARBA" id="ARBA00006484"/>
    </source>
</evidence>
<comment type="caution">
    <text evidence="3">The sequence shown here is derived from an EMBL/GenBank/DDBJ whole genome shotgun (WGS) entry which is preliminary data.</text>
</comment>
<dbReference type="InterPro" id="IPR002347">
    <property type="entry name" value="SDR_fam"/>
</dbReference>
<evidence type="ECO:0000313" key="4">
    <source>
        <dbReference type="EMBL" id="CAF1622552.1"/>
    </source>
</evidence>